<accession>A0A1E3VPF9</accession>
<dbReference type="EMBL" id="LPWE01000011">
    <property type="protein sequence ID" value="ODR95181.1"/>
    <property type="molecule type" value="Genomic_DNA"/>
</dbReference>
<evidence type="ECO:0008006" key="3">
    <source>
        <dbReference type="Google" id="ProtNLM"/>
    </source>
</evidence>
<keyword evidence="2" id="KW-1185">Reference proteome</keyword>
<dbReference type="Pfam" id="PF17036">
    <property type="entry name" value="CBP_BcsS"/>
    <property type="match status" value="1"/>
</dbReference>
<dbReference type="RefSeq" id="WP_069444475.1">
    <property type="nucleotide sequence ID" value="NZ_LPWE01000011.1"/>
</dbReference>
<dbReference type="Proteomes" id="UP000094172">
    <property type="component" value="Unassembled WGS sequence"/>
</dbReference>
<organism evidence="1 2">
    <name type="scientific">Methyloceanibacter stevinii</name>
    <dbReference type="NCBI Taxonomy" id="1774970"/>
    <lineage>
        <taxon>Bacteria</taxon>
        <taxon>Pseudomonadati</taxon>
        <taxon>Pseudomonadota</taxon>
        <taxon>Alphaproteobacteria</taxon>
        <taxon>Hyphomicrobiales</taxon>
        <taxon>Hyphomicrobiaceae</taxon>
        <taxon>Methyloceanibacter</taxon>
    </lineage>
</organism>
<dbReference type="InterPro" id="IPR036709">
    <property type="entry name" value="Autotransporte_beta_dom_sf"/>
</dbReference>
<proteinExistence type="predicted"/>
<comment type="caution">
    <text evidence="1">The sequence shown here is derived from an EMBL/GenBank/DDBJ whole genome shotgun (WGS) entry which is preliminary data.</text>
</comment>
<gene>
    <name evidence="1" type="ORF">AUC70_05585</name>
</gene>
<sequence length="261" mass="27975">MTADRLGDTAGEATRRARAIGLCVLLAAAAGALFSAGVAKADEAAPRREVFGGVETANNYTSIYVGGGYAFGEGFDAPGWRLRAVGAWGPYDYEGTLFDGAAYRRTMFDGEVAFLSVQAGYEFHRGRTIVRTYAGIEAVDQAITPFDPNNSVQGTELGLRLTLETWTDISDRWFLSADGAYGSAFQEYWQLTRIGCRVGPIFAVGLEGGVLGNQEYDAGRGGAFVRGKFETFEATVSGGFTGDYLLSDPSGYLAVGLYRKF</sequence>
<evidence type="ECO:0000313" key="1">
    <source>
        <dbReference type="EMBL" id="ODR95181.1"/>
    </source>
</evidence>
<evidence type="ECO:0000313" key="2">
    <source>
        <dbReference type="Proteomes" id="UP000094172"/>
    </source>
</evidence>
<dbReference type="SUPFAM" id="SSF103515">
    <property type="entry name" value="Autotransporter"/>
    <property type="match status" value="1"/>
</dbReference>
<dbReference type="AlphaFoldDB" id="A0A1E3VPF9"/>
<protein>
    <recommendedName>
        <fullName evidence="3">Cellulose biosynthesis protein BcsS</fullName>
    </recommendedName>
</protein>
<name>A0A1E3VPF9_9HYPH</name>
<reference evidence="1 2" key="1">
    <citation type="journal article" date="2016" name="Environ. Microbiol.">
        <title>New Methyloceanibacter diversity from North Sea sediments includes methanotroph containing solely the soluble methane monooxygenase.</title>
        <authorList>
            <person name="Vekeman B."/>
            <person name="Kerckhof F.M."/>
            <person name="Cremers G."/>
            <person name="de Vos P."/>
            <person name="Vandamme P."/>
            <person name="Boon N."/>
            <person name="Op den Camp H.J."/>
            <person name="Heylen K."/>
        </authorList>
    </citation>
    <scope>NUCLEOTIDE SEQUENCE [LARGE SCALE GENOMIC DNA]</scope>
    <source>
        <strain evidence="1 2">R-67176</strain>
    </source>
</reference>
<dbReference type="InterPro" id="IPR031485">
    <property type="entry name" value="CBP_BcsS"/>
</dbReference>